<dbReference type="AlphaFoldDB" id="A0A3Q2NYC1"/>
<proteinExistence type="predicted"/>
<dbReference type="Gene3D" id="1.20.245.10">
    <property type="entry name" value="Lipoxygenase-1, Domain 5"/>
    <property type="match status" value="1"/>
</dbReference>
<dbReference type="Proteomes" id="UP000265000">
    <property type="component" value="Unplaced"/>
</dbReference>
<keyword evidence="6" id="KW-1185">Reference proteome</keyword>
<evidence type="ECO:0000256" key="1">
    <source>
        <dbReference type="ARBA" id="ARBA00022723"/>
    </source>
</evidence>
<dbReference type="PANTHER" id="PTHR11771">
    <property type="entry name" value="LIPOXYGENASE"/>
    <property type="match status" value="1"/>
</dbReference>
<evidence type="ECO:0000259" key="4">
    <source>
        <dbReference type="PROSITE" id="PS51393"/>
    </source>
</evidence>
<accession>A0A3Q2NYC1</accession>
<reference evidence="5" key="1">
    <citation type="submission" date="2025-08" db="UniProtKB">
        <authorList>
            <consortium name="Ensembl"/>
        </authorList>
    </citation>
    <scope>IDENTIFICATION</scope>
</reference>
<name>A0A3Q2NYC1_FUNHE</name>
<evidence type="ECO:0000313" key="6">
    <source>
        <dbReference type="Proteomes" id="UP000265000"/>
    </source>
</evidence>
<dbReference type="Ensembl" id="ENSFHET00000008832.1">
    <property type="protein sequence ID" value="ENSFHEP00000004447.1"/>
    <property type="gene ID" value="ENSFHEG00000005358.1"/>
</dbReference>
<feature type="domain" description="Lipoxygenase" evidence="4">
    <location>
        <begin position="1"/>
        <end position="127"/>
    </location>
</feature>
<dbReference type="Pfam" id="PF00305">
    <property type="entry name" value="Lipoxygenase"/>
    <property type="match status" value="1"/>
</dbReference>
<dbReference type="InterPro" id="IPR013819">
    <property type="entry name" value="LipOase_C"/>
</dbReference>
<reference evidence="5" key="2">
    <citation type="submission" date="2025-09" db="UniProtKB">
        <authorList>
            <consortium name="Ensembl"/>
        </authorList>
    </citation>
    <scope>IDENTIFICATION</scope>
</reference>
<dbReference type="PROSITE" id="PS51393">
    <property type="entry name" value="LIPOXYGENASE_3"/>
    <property type="match status" value="1"/>
</dbReference>
<evidence type="ECO:0000256" key="3">
    <source>
        <dbReference type="ARBA" id="ARBA00023002"/>
    </source>
</evidence>
<keyword evidence="3" id="KW-0560">Oxidoreductase</keyword>
<dbReference type="GO" id="GO:0034440">
    <property type="term" value="P:lipid oxidation"/>
    <property type="evidence" value="ECO:0007669"/>
    <property type="project" value="InterPro"/>
</dbReference>
<dbReference type="SUPFAM" id="SSF48484">
    <property type="entry name" value="Lipoxigenase"/>
    <property type="match status" value="1"/>
</dbReference>
<evidence type="ECO:0000313" key="5">
    <source>
        <dbReference type="Ensembl" id="ENSFHEP00000004447.1"/>
    </source>
</evidence>
<dbReference type="InterPro" id="IPR036226">
    <property type="entry name" value="LipOase_C_sf"/>
</dbReference>
<dbReference type="GeneTree" id="ENSGT00940000166257"/>
<keyword evidence="2" id="KW-0223">Dioxygenase</keyword>
<dbReference type="GO" id="GO:0016702">
    <property type="term" value="F:oxidoreductase activity, acting on single donors with incorporation of molecular oxygen, incorporation of two atoms of oxygen"/>
    <property type="evidence" value="ECO:0007669"/>
    <property type="project" value="InterPro"/>
</dbReference>
<sequence length="127" mass="14632">MCIYSDSNPHTYDFGGWMPNLPTTMRCPPPTEKGKATEDTIIAALPDKSTTYKANATLYLLTREYSDFVKLGDYPEEHFTEKEPCKLIKKFQDDLTKLSETIKERNKNLNVPYEYLDPEKVQNSVTI</sequence>
<dbReference type="STRING" id="8078.ENSFHEP00000004447"/>
<dbReference type="GO" id="GO:0046872">
    <property type="term" value="F:metal ion binding"/>
    <property type="evidence" value="ECO:0007669"/>
    <property type="project" value="UniProtKB-KW"/>
</dbReference>
<protein>
    <recommendedName>
        <fullName evidence="4">Lipoxygenase domain-containing protein</fullName>
    </recommendedName>
</protein>
<organism evidence="5 6">
    <name type="scientific">Fundulus heteroclitus</name>
    <name type="common">Killifish</name>
    <name type="synonym">Mummichog</name>
    <dbReference type="NCBI Taxonomy" id="8078"/>
    <lineage>
        <taxon>Eukaryota</taxon>
        <taxon>Metazoa</taxon>
        <taxon>Chordata</taxon>
        <taxon>Craniata</taxon>
        <taxon>Vertebrata</taxon>
        <taxon>Euteleostomi</taxon>
        <taxon>Actinopterygii</taxon>
        <taxon>Neopterygii</taxon>
        <taxon>Teleostei</taxon>
        <taxon>Neoteleostei</taxon>
        <taxon>Acanthomorphata</taxon>
        <taxon>Ovalentaria</taxon>
        <taxon>Atherinomorphae</taxon>
        <taxon>Cyprinodontiformes</taxon>
        <taxon>Fundulidae</taxon>
        <taxon>Fundulus</taxon>
    </lineage>
</organism>
<evidence type="ECO:0000256" key="2">
    <source>
        <dbReference type="ARBA" id="ARBA00022964"/>
    </source>
</evidence>
<keyword evidence="1" id="KW-0479">Metal-binding</keyword>
<dbReference type="InterPro" id="IPR000907">
    <property type="entry name" value="LipOase"/>
</dbReference>